<feature type="domain" description="HTH arsR-type" evidence="1">
    <location>
        <begin position="1"/>
        <end position="94"/>
    </location>
</feature>
<dbReference type="RefSeq" id="WP_097930506.1">
    <property type="nucleotide sequence ID" value="NZ_OCTN01000005.1"/>
</dbReference>
<dbReference type="PANTHER" id="PTHR38600">
    <property type="entry name" value="TRANSCRIPTIONAL REGULATORY PROTEIN"/>
    <property type="match status" value="1"/>
</dbReference>
<dbReference type="EMBL" id="OCTN01000005">
    <property type="protein sequence ID" value="SOH94677.1"/>
    <property type="molecule type" value="Genomic_DNA"/>
</dbReference>
<dbReference type="InterPro" id="IPR036390">
    <property type="entry name" value="WH_DNA-bd_sf"/>
</dbReference>
<sequence length="124" mass="13328">MSSRSATLDAAFAALADPTRRAILTRLLDGDLPVGTLAEPFDLTLAAVSKHLQILMRAQLVTTEKRGREKWCALNPDAIAPAAQWIEAFGAWGDDDINRMEAALAPLLDAEVTPPAPPPDADQR</sequence>
<reference evidence="3" key="1">
    <citation type="submission" date="2017-09" db="EMBL/GenBank/DDBJ databases">
        <authorList>
            <person name="Varghese N."/>
            <person name="Submissions S."/>
        </authorList>
    </citation>
    <scope>NUCLEOTIDE SEQUENCE [LARGE SCALE GENOMIC DNA]</scope>
    <source>
        <strain evidence="3">C7</strain>
    </source>
</reference>
<keyword evidence="3" id="KW-1185">Reference proteome</keyword>
<dbReference type="PRINTS" id="PR00778">
    <property type="entry name" value="HTHARSR"/>
</dbReference>
<protein>
    <submittedName>
        <fullName evidence="2">DNA-binding transcriptional regulator, ArsR family</fullName>
    </submittedName>
</protein>
<dbReference type="InterPro" id="IPR011991">
    <property type="entry name" value="ArsR-like_HTH"/>
</dbReference>
<dbReference type="PANTHER" id="PTHR38600:SF2">
    <property type="entry name" value="SLL0088 PROTEIN"/>
    <property type="match status" value="1"/>
</dbReference>
<evidence type="ECO:0000313" key="2">
    <source>
        <dbReference type="EMBL" id="SOH94677.1"/>
    </source>
</evidence>
<dbReference type="Pfam" id="PF12840">
    <property type="entry name" value="HTH_20"/>
    <property type="match status" value="1"/>
</dbReference>
<name>A0A2C9CTT2_9RHOB</name>
<dbReference type="Proteomes" id="UP000220034">
    <property type="component" value="Unassembled WGS sequence"/>
</dbReference>
<accession>A0A2C9CTT2</accession>
<dbReference type="InterPro" id="IPR001845">
    <property type="entry name" value="HTH_ArsR_DNA-bd_dom"/>
</dbReference>
<dbReference type="PROSITE" id="PS50987">
    <property type="entry name" value="HTH_ARSR_2"/>
    <property type="match status" value="1"/>
</dbReference>
<dbReference type="SUPFAM" id="SSF46785">
    <property type="entry name" value="Winged helix' DNA-binding domain"/>
    <property type="match status" value="1"/>
</dbReference>
<evidence type="ECO:0000313" key="3">
    <source>
        <dbReference type="Proteomes" id="UP000220034"/>
    </source>
</evidence>
<dbReference type="Gene3D" id="1.10.10.10">
    <property type="entry name" value="Winged helix-like DNA-binding domain superfamily/Winged helix DNA-binding domain"/>
    <property type="match status" value="1"/>
</dbReference>
<dbReference type="InterPro" id="IPR036388">
    <property type="entry name" value="WH-like_DNA-bd_sf"/>
</dbReference>
<dbReference type="NCBIfam" id="NF033788">
    <property type="entry name" value="HTH_metalloreg"/>
    <property type="match status" value="1"/>
</dbReference>
<dbReference type="CDD" id="cd00090">
    <property type="entry name" value="HTH_ARSR"/>
    <property type="match status" value="1"/>
</dbReference>
<dbReference type="OrthoDB" id="9790747at2"/>
<dbReference type="GO" id="GO:0003700">
    <property type="term" value="F:DNA-binding transcription factor activity"/>
    <property type="evidence" value="ECO:0007669"/>
    <property type="project" value="InterPro"/>
</dbReference>
<proteinExistence type="predicted"/>
<organism evidence="2 3">
    <name type="scientific">Pontivivens marinum</name>
    <dbReference type="NCBI Taxonomy" id="1690039"/>
    <lineage>
        <taxon>Bacteria</taxon>
        <taxon>Pseudomonadati</taxon>
        <taxon>Pseudomonadota</taxon>
        <taxon>Alphaproteobacteria</taxon>
        <taxon>Rhodobacterales</taxon>
        <taxon>Paracoccaceae</taxon>
        <taxon>Pontivivens</taxon>
    </lineage>
</organism>
<dbReference type="SMART" id="SM00418">
    <property type="entry name" value="HTH_ARSR"/>
    <property type="match status" value="1"/>
</dbReference>
<keyword evidence="2" id="KW-0238">DNA-binding</keyword>
<dbReference type="AlphaFoldDB" id="A0A2C9CTT2"/>
<dbReference type="GO" id="GO:0003677">
    <property type="term" value="F:DNA binding"/>
    <property type="evidence" value="ECO:0007669"/>
    <property type="project" value="UniProtKB-KW"/>
</dbReference>
<evidence type="ECO:0000259" key="1">
    <source>
        <dbReference type="PROSITE" id="PS50987"/>
    </source>
</evidence>
<gene>
    <name evidence="2" type="ORF">SAMN06273572_105100</name>
</gene>